<dbReference type="AlphaFoldDB" id="A0A150WL79"/>
<accession>A0A150WL79</accession>
<dbReference type="InterPro" id="IPR054728">
    <property type="entry name" value="RsmB-like_ferredoxin"/>
</dbReference>
<protein>
    <submittedName>
        <fullName evidence="7">RNA methyltransferase</fullName>
    </submittedName>
</protein>
<dbReference type="GO" id="GO:0001510">
    <property type="term" value="P:RNA methylation"/>
    <property type="evidence" value="ECO:0007669"/>
    <property type="project" value="InterPro"/>
</dbReference>
<evidence type="ECO:0000256" key="2">
    <source>
        <dbReference type="ARBA" id="ARBA00022679"/>
    </source>
</evidence>
<dbReference type="GO" id="GO:0008173">
    <property type="term" value="F:RNA methyltransferase activity"/>
    <property type="evidence" value="ECO:0007669"/>
    <property type="project" value="InterPro"/>
</dbReference>
<keyword evidence="4 5" id="KW-0694">RNA-binding</keyword>
<evidence type="ECO:0000259" key="6">
    <source>
        <dbReference type="PROSITE" id="PS51686"/>
    </source>
</evidence>
<evidence type="ECO:0000256" key="4">
    <source>
        <dbReference type="ARBA" id="ARBA00022884"/>
    </source>
</evidence>
<dbReference type="InterPro" id="IPR029063">
    <property type="entry name" value="SAM-dependent_MTases_sf"/>
</dbReference>
<evidence type="ECO:0000313" key="8">
    <source>
        <dbReference type="Proteomes" id="UP000075391"/>
    </source>
</evidence>
<reference evidence="7 8" key="1">
    <citation type="submission" date="2016-03" db="EMBL/GenBank/DDBJ databases">
        <authorList>
            <person name="Ploux O."/>
        </authorList>
    </citation>
    <scope>NUCLEOTIDE SEQUENCE [LARGE SCALE GENOMIC DNA]</scope>
    <source>
        <strain evidence="7 8">BER2</strain>
    </source>
</reference>
<dbReference type="Pfam" id="PF01189">
    <property type="entry name" value="Methyltr_RsmB-F"/>
    <property type="match status" value="1"/>
</dbReference>
<feature type="domain" description="SAM-dependent MTase RsmB/NOP-type" evidence="6">
    <location>
        <begin position="134"/>
        <end position="396"/>
    </location>
</feature>
<dbReference type="Proteomes" id="UP000075391">
    <property type="component" value="Unassembled WGS sequence"/>
</dbReference>
<dbReference type="Pfam" id="PF22458">
    <property type="entry name" value="RsmF-B_ferredox"/>
    <property type="match status" value="1"/>
</dbReference>
<dbReference type="EMBL" id="LUKF01000012">
    <property type="protein sequence ID" value="KYG64547.1"/>
    <property type="molecule type" value="Genomic_DNA"/>
</dbReference>
<comment type="caution">
    <text evidence="7">The sequence shown here is derived from an EMBL/GenBank/DDBJ whole genome shotgun (WGS) entry which is preliminary data.</text>
</comment>
<dbReference type="InterPro" id="IPR049560">
    <property type="entry name" value="MeTrfase_RsmB-F_NOP2_cat"/>
</dbReference>
<dbReference type="CDD" id="cd02440">
    <property type="entry name" value="AdoMet_MTases"/>
    <property type="match status" value="1"/>
</dbReference>
<sequence length="396" mass="45396">MKIHKHLVGTIIDALDEVFEQGQYADKVIQRNLKAQKQWGARDRRFFAESIYEIVRWERLLAYLVDDNDFWKIWAAYWIRQGNELPEWDEVADVDVKAVQARLKDMPSFAIAQSIPDWMAARLEKELGPSYKETVRALNQPAEVFLRTNTLKTDPDTLLKTLSEAGISATKVSADLPHALKLTERKNVFITQPFKDGLFEVQDAASQMVVPLLDVQPGHRVVDACAGAGGKSLHMASLMKNKGKIISLDIHEWKLQELKVRARRDGVDVIETRLIDSTKVIKRMYESADRLLLDVPCSGMGVLRRNPDTKWKLTNEEIDRLHALQYEILTSYSPMTKKGGKMVYATCSLLPSENEKQIERFLAERGDDWTLIKQMHLRPEVEGFDGFYAALLERRK</sequence>
<dbReference type="OrthoDB" id="5292653at2"/>
<dbReference type="PRINTS" id="PR02008">
    <property type="entry name" value="RCMTFAMILY"/>
</dbReference>
<comment type="caution">
    <text evidence="5">Lacks conserved residue(s) required for the propagation of feature annotation.</text>
</comment>
<dbReference type="PANTHER" id="PTHR22807">
    <property type="entry name" value="NOP2 YEAST -RELATED NOL1/NOP2/FMU SUN DOMAIN-CONTAINING"/>
    <property type="match status" value="1"/>
</dbReference>
<name>A0A150WL79_BDEBC</name>
<evidence type="ECO:0000256" key="5">
    <source>
        <dbReference type="PROSITE-ProRule" id="PRU01023"/>
    </source>
</evidence>
<keyword evidence="1 5" id="KW-0489">Methyltransferase</keyword>
<dbReference type="SUPFAM" id="SSF53335">
    <property type="entry name" value="S-adenosyl-L-methionine-dependent methyltransferases"/>
    <property type="match status" value="1"/>
</dbReference>
<keyword evidence="2 5" id="KW-0808">Transferase</keyword>
<dbReference type="InterPro" id="IPR023267">
    <property type="entry name" value="RCMT"/>
</dbReference>
<keyword evidence="3 5" id="KW-0949">S-adenosyl-L-methionine</keyword>
<dbReference type="RefSeq" id="WP_063243524.1">
    <property type="nucleotide sequence ID" value="NZ_CP168967.1"/>
</dbReference>
<organism evidence="7 8">
    <name type="scientific">Bdellovibrio bacteriovorus</name>
    <dbReference type="NCBI Taxonomy" id="959"/>
    <lineage>
        <taxon>Bacteria</taxon>
        <taxon>Pseudomonadati</taxon>
        <taxon>Bdellovibrionota</taxon>
        <taxon>Bdellovibrionia</taxon>
        <taxon>Bdellovibrionales</taxon>
        <taxon>Pseudobdellovibrionaceae</taxon>
        <taxon>Bdellovibrio</taxon>
    </lineage>
</organism>
<gene>
    <name evidence="7" type="ORF">AZI85_03805</name>
</gene>
<dbReference type="PANTHER" id="PTHR22807:SF53">
    <property type="entry name" value="RIBOSOMAL RNA SMALL SUBUNIT METHYLTRANSFERASE B-RELATED"/>
    <property type="match status" value="1"/>
</dbReference>
<dbReference type="InterPro" id="IPR001678">
    <property type="entry name" value="MeTrfase_RsmB-F_NOP2_dom"/>
</dbReference>
<dbReference type="PROSITE" id="PS51686">
    <property type="entry name" value="SAM_MT_RSMB_NOP"/>
    <property type="match status" value="1"/>
</dbReference>
<proteinExistence type="inferred from homology"/>
<evidence type="ECO:0000313" key="7">
    <source>
        <dbReference type="EMBL" id="KYG64547.1"/>
    </source>
</evidence>
<evidence type="ECO:0000256" key="3">
    <source>
        <dbReference type="ARBA" id="ARBA00022691"/>
    </source>
</evidence>
<dbReference type="Gene3D" id="3.40.50.150">
    <property type="entry name" value="Vaccinia Virus protein VP39"/>
    <property type="match status" value="1"/>
</dbReference>
<feature type="active site" description="Nucleophile" evidence="5">
    <location>
        <position position="347"/>
    </location>
</feature>
<feature type="binding site" evidence="5">
    <location>
        <position position="276"/>
    </location>
    <ligand>
        <name>S-adenosyl-L-methionine</name>
        <dbReference type="ChEBI" id="CHEBI:59789"/>
    </ligand>
</feature>
<comment type="similarity">
    <text evidence="5">Belongs to the class I-like SAM-binding methyltransferase superfamily. RsmB/NOP family.</text>
</comment>
<feature type="binding site" evidence="5">
    <location>
        <position position="294"/>
    </location>
    <ligand>
        <name>S-adenosyl-L-methionine</name>
        <dbReference type="ChEBI" id="CHEBI:59789"/>
    </ligand>
</feature>
<feature type="binding site" evidence="5">
    <location>
        <position position="249"/>
    </location>
    <ligand>
        <name>S-adenosyl-L-methionine</name>
        <dbReference type="ChEBI" id="CHEBI:59789"/>
    </ligand>
</feature>
<dbReference type="GO" id="GO:0003723">
    <property type="term" value="F:RNA binding"/>
    <property type="evidence" value="ECO:0007669"/>
    <property type="project" value="UniProtKB-UniRule"/>
</dbReference>
<evidence type="ECO:0000256" key="1">
    <source>
        <dbReference type="ARBA" id="ARBA00022603"/>
    </source>
</evidence>